<dbReference type="EC" id="2.8.3.-" evidence="3"/>
<evidence type="ECO:0000256" key="2">
    <source>
        <dbReference type="SAM" id="MobiDB-lite"/>
    </source>
</evidence>
<dbReference type="InterPro" id="IPR050483">
    <property type="entry name" value="CoA-transferase_III_domain"/>
</dbReference>
<evidence type="ECO:0000256" key="1">
    <source>
        <dbReference type="ARBA" id="ARBA00022679"/>
    </source>
</evidence>
<dbReference type="Pfam" id="PF02515">
    <property type="entry name" value="CoA_transf_3"/>
    <property type="match status" value="1"/>
</dbReference>
<evidence type="ECO:0000313" key="3">
    <source>
        <dbReference type="EMBL" id="MEJ8567356.1"/>
    </source>
</evidence>
<name>A0AAW9RIM1_9GAMM</name>
<dbReference type="InterPro" id="IPR003673">
    <property type="entry name" value="CoA-Trfase_fam_III"/>
</dbReference>
<protein>
    <submittedName>
        <fullName evidence="3">CoA transferase</fullName>
        <ecNumber evidence="3">2.8.3.-</ecNumber>
    </submittedName>
</protein>
<accession>A0AAW9RIM1</accession>
<comment type="caution">
    <text evidence="3">The sequence shown here is derived from an EMBL/GenBank/DDBJ whole genome shotgun (WGS) entry which is preliminary data.</text>
</comment>
<dbReference type="EMBL" id="JAZHOG010000004">
    <property type="protein sequence ID" value="MEJ8567356.1"/>
    <property type="molecule type" value="Genomic_DNA"/>
</dbReference>
<dbReference type="SUPFAM" id="SSF89796">
    <property type="entry name" value="CoA-transferase family III (CaiB/BaiF)"/>
    <property type="match status" value="1"/>
</dbReference>
<proteinExistence type="predicted"/>
<dbReference type="GO" id="GO:0008410">
    <property type="term" value="F:CoA-transferase activity"/>
    <property type="evidence" value="ECO:0007669"/>
    <property type="project" value="TreeGrafter"/>
</dbReference>
<dbReference type="PANTHER" id="PTHR48207:SF3">
    <property type="entry name" value="SUCCINATE--HYDROXYMETHYLGLUTARATE COA-TRANSFERASE"/>
    <property type="match status" value="1"/>
</dbReference>
<evidence type="ECO:0000313" key="4">
    <source>
        <dbReference type="Proteomes" id="UP001359886"/>
    </source>
</evidence>
<dbReference type="Gene3D" id="3.30.1540.10">
    <property type="entry name" value="formyl-coa transferase, domain 3"/>
    <property type="match status" value="1"/>
</dbReference>
<dbReference type="PANTHER" id="PTHR48207">
    <property type="entry name" value="SUCCINATE--HYDROXYMETHYLGLUTARATE COA-TRANSFERASE"/>
    <property type="match status" value="1"/>
</dbReference>
<sequence length="394" mass="41529">MKAILEGIRVLDFGRYVAGPYCATLLGYLGADVIRIEKPGGGEDRFIAPFEGVASGGLFMQTGCNKRSLVLNLQAPRAGEAVRRLLGDADVVVANLPRAQLERLGLDWPAVRETNPRVVLATQTAFGESGPLAGRGGFDGVAQAMSGAAWMTGTPGEPVKAAAPYVDFSTAIFAAFGVLAALLQRAETGRGQHVEASLLGTALAAFGSHLAEQGTTGVNRSPSGNRVQTSAPSDVFSTRDGHVLTHVVGQGIFRRCTLLLGHEEWLDEPALQTDQGRGDARERLCTAMAAWCAERSTQDALDQLAEAGIPAGPVLDLQQAIDHPQVHAMEWLRQVTYPGASRSSPVPDLPLRFSEADGGITSPPPRLGEHSAELLAELGFTADEIAHLTGEQAA</sequence>
<gene>
    <name evidence="3" type="ORF">V3330_06925</name>
</gene>
<dbReference type="RefSeq" id="WP_354694681.1">
    <property type="nucleotide sequence ID" value="NZ_JAZHOG010000004.1"/>
</dbReference>
<dbReference type="Proteomes" id="UP001359886">
    <property type="component" value="Unassembled WGS sequence"/>
</dbReference>
<dbReference type="Gene3D" id="3.40.50.10540">
    <property type="entry name" value="Crotonobetainyl-coa:carnitine coa-transferase, domain 1"/>
    <property type="match status" value="1"/>
</dbReference>
<keyword evidence="4" id="KW-1185">Reference proteome</keyword>
<feature type="region of interest" description="Disordered" evidence="2">
    <location>
        <begin position="213"/>
        <end position="234"/>
    </location>
</feature>
<reference evidence="3 4" key="1">
    <citation type="submission" date="2024-02" db="EMBL/GenBank/DDBJ databases">
        <title>A novel Wenzhouxiangellaceae bacterium, isolated from coastal sediments.</title>
        <authorList>
            <person name="Du Z.-J."/>
            <person name="Ye Y.-Q."/>
            <person name="Zhang X.-Y."/>
        </authorList>
    </citation>
    <scope>NUCLEOTIDE SEQUENCE [LARGE SCALE GENOMIC DNA]</scope>
    <source>
        <strain evidence="3 4">CH-27</strain>
    </source>
</reference>
<organism evidence="3 4">
    <name type="scientific">Elongatibacter sediminis</name>
    <dbReference type="NCBI Taxonomy" id="3119006"/>
    <lineage>
        <taxon>Bacteria</taxon>
        <taxon>Pseudomonadati</taxon>
        <taxon>Pseudomonadota</taxon>
        <taxon>Gammaproteobacteria</taxon>
        <taxon>Chromatiales</taxon>
        <taxon>Wenzhouxiangellaceae</taxon>
        <taxon>Elongatibacter</taxon>
    </lineage>
</organism>
<dbReference type="InterPro" id="IPR023606">
    <property type="entry name" value="CoA-Trfase_III_dom_1_sf"/>
</dbReference>
<keyword evidence="1 3" id="KW-0808">Transferase</keyword>
<dbReference type="AlphaFoldDB" id="A0AAW9RIM1"/>
<dbReference type="InterPro" id="IPR044855">
    <property type="entry name" value="CoA-Trfase_III_dom3_sf"/>
</dbReference>